<dbReference type="Gramene" id="ESW34815">
    <property type="protein sequence ID" value="ESW34815"/>
    <property type="gene ID" value="PHAVU_001G183700g"/>
</dbReference>
<dbReference type="Pfam" id="PF26356">
    <property type="entry name" value="Pelota_N"/>
    <property type="match status" value="1"/>
</dbReference>
<evidence type="ECO:0000313" key="8">
    <source>
        <dbReference type="EMBL" id="ESW34815.1"/>
    </source>
</evidence>
<reference evidence="9" key="1">
    <citation type="journal article" date="2014" name="Nat. Genet.">
        <title>A reference genome for common bean and genome-wide analysis of dual domestications.</title>
        <authorList>
            <person name="Schmutz J."/>
            <person name="McClean P.E."/>
            <person name="Mamidi S."/>
            <person name="Wu G.A."/>
            <person name="Cannon S.B."/>
            <person name="Grimwood J."/>
            <person name="Jenkins J."/>
            <person name="Shu S."/>
            <person name="Song Q."/>
            <person name="Chavarro C."/>
            <person name="Torres-Torres M."/>
            <person name="Geffroy V."/>
            <person name="Moghaddam S.M."/>
            <person name="Gao D."/>
            <person name="Abernathy B."/>
            <person name="Barry K."/>
            <person name="Blair M."/>
            <person name="Brick M.A."/>
            <person name="Chovatia M."/>
            <person name="Gepts P."/>
            <person name="Goodstein D.M."/>
            <person name="Gonzales M."/>
            <person name="Hellsten U."/>
            <person name="Hyten D.L."/>
            <person name="Jia G."/>
            <person name="Kelly J.D."/>
            <person name="Kudrna D."/>
            <person name="Lee R."/>
            <person name="Richard M.M."/>
            <person name="Miklas P.N."/>
            <person name="Osorno J.M."/>
            <person name="Rodrigues J."/>
            <person name="Thareau V."/>
            <person name="Urrea C.A."/>
            <person name="Wang M."/>
            <person name="Yu Y."/>
            <person name="Zhang M."/>
            <person name="Wing R.A."/>
            <person name="Cregan P.B."/>
            <person name="Rokhsar D.S."/>
            <person name="Jackson S.A."/>
        </authorList>
    </citation>
    <scope>NUCLEOTIDE SEQUENCE [LARGE SCALE GENOMIC DNA]</scope>
    <source>
        <strain evidence="9">cv. G19833</strain>
    </source>
</reference>
<dbReference type="SUPFAM" id="SSF159065">
    <property type="entry name" value="Dom34/Pelota N-terminal domain-like"/>
    <property type="match status" value="1"/>
</dbReference>
<dbReference type="GO" id="GO:0070651">
    <property type="term" value="P:nonfunctional rRNA decay"/>
    <property type="evidence" value="ECO:0007669"/>
    <property type="project" value="TreeGrafter"/>
</dbReference>
<dbReference type="FunFam" id="2.30.30.870:FF:000002">
    <property type="entry name" value="Protein pelota homolog"/>
    <property type="match status" value="1"/>
</dbReference>
<dbReference type="SMR" id="V7CZW6"/>
<dbReference type="Pfam" id="PF03465">
    <property type="entry name" value="eRF1_3"/>
    <property type="match status" value="1"/>
</dbReference>
<organism evidence="8 9">
    <name type="scientific">Phaseolus vulgaris</name>
    <name type="common">Kidney bean</name>
    <name type="synonym">French bean</name>
    <dbReference type="NCBI Taxonomy" id="3885"/>
    <lineage>
        <taxon>Eukaryota</taxon>
        <taxon>Viridiplantae</taxon>
        <taxon>Streptophyta</taxon>
        <taxon>Embryophyta</taxon>
        <taxon>Tracheophyta</taxon>
        <taxon>Spermatophyta</taxon>
        <taxon>Magnoliopsida</taxon>
        <taxon>eudicotyledons</taxon>
        <taxon>Gunneridae</taxon>
        <taxon>Pentapetalae</taxon>
        <taxon>rosids</taxon>
        <taxon>fabids</taxon>
        <taxon>Fabales</taxon>
        <taxon>Fabaceae</taxon>
        <taxon>Papilionoideae</taxon>
        <taxon>50 kb inversion clade</taxon>
        <taxon>NPAAA clade</taxon>
        <taxon>indigoferoid/millettioid clade</taxon>
        <taxon>Phaseoleae</taxon>
        <taxon>Phaseolus</taxon>
    </lineage>
</organism>
<keyword evidence="5" id="KW-0479">Metal-binding</keyword>
<comment type="similarity">
    <text evidence="3">Belongs to the eukaryotic release factor 1 family. Pelota subfamily.</text>
</comment>
<evidence type="ECO:0000256" key="3">
    <source>
        <dbReference type="ARBA" id="ARBA00009504"/>
    </source>
</evidence>
<dbReference type="GO" id="GO:0071025">
    <property type="term" value="P:RNA surveillance"/>
    <property type="evidence" value="ECO:0007669"/>
    <property type="project" value="InterPro"/>
</dbReference>
<keyword evidence="9" id="KW-1185">Reference proteome</keyword>
<dbReference type="InterPro" id="IPR029064">
    <property type="entry name" value="Ribosomal_eL30-like_sf"/>
</dbReference>
<evidence type="ECO:0000256" key="6">
    <source>
        <dbReference type="SAM" id="MobiDB-lite"/>
    </source>
</evidence>
<dbReference type="Gene3D" id="2.30.30.870">
    <property type="entry name" value="Pelota, domain A"/>
    <property type="match status" value="1"/>
</dbReference>
<keyword evidence="4" id="KW-0963">Cytoplasm</keyword>
<dbReference type="PANTHER" id="PTHR10853:SF3">
    <property type="entry name" value="EUKARYOTIC RELEASE FACTOR 1 (ERF1) FAMILY PROTEIN"/>
    <property type="match status" value="1"/>
</dbReference>
<dbReference type="SUPFAM" id="SSF55315">
    <property type="entry name" value="L30e-like"/>
    <property type="match status" value="1"/>
</dbReference>
<dbReference type="InterPro" id="IPR058547">
    <property type="entry name" value="Pelota_N"/>
</dbReference>
<feature type="domain" description="eRF1/Pelota-like N-terminal" evidence="7">
    <location>
        <begin position="81"/>
        <end position="210"/>
    </location>
</feature>
<dbReference type="GO" id="GO:0070481">
    <property type="term" value="P:nuclear-transcribed mRNA catabolic process, non-stop decay"/>
    <property type="evidence" value="ECO:0007669"/>
    <property type="project" value="InterPro"/>
</dbReference>
<dbReference type="OMA" id="RDFHKDS"/>
<comment type="subcellular location">
    <subcellularLocation>
        <location evidence="2">Cytoplasm</location>
    </subcellularLocation>
</comment>
<proteinExistence type="inferred from homology"/>
<dbReference type="InterPro" id="IPR005140">
    <property type="entry name" value="eRF1_Pelota-like_N"/>
</dbReference>
<dbReference type="InterPro" id="IPR004405">
    <property type="entry name" value="TF_pelota"/>
</dbReference>
<dbReference type="InterPro" id="IPR005142">
    <property type="entry name" value="eRF1_3"/>
</dbReference>
<dbReference type="GO" id="GO:0032790">
    <property type="term" value="P:ribosome disassembly"/>
    <property type="evidence" value="ECO:0007669"/>
    <property type="project" value="TreeGrafter"/>
</dbReference>
<evidence type="ECO:0000256" key="5">
    <source>
        <dbReference type="ARBA" id="ARBA00022723"/>
    </source>
</evidence>
<dbReference type="AlphaFoldDB" id="V7CZW6"/>
<dbReference type="EMBL" id="CM002288">
    <property type="protein sequence ID" value="ESW34815.1"/>
    <property type="molecule type" value="Genomic_DNA"/>
</dbReference>
<comment type="cofactor">
    <cofactor evidence="1">
        <name>a divalent metal cation</name>
        <dbReference type="ChEBI" id="CHEBI:60240"/>
    </cofactor>
</comment>
<accession>V7CZW6</accession>
<evidence type="ECO:0000256" key="2">
    <source>
        <dbReference type="ARBA" id="ARBA00004496"/>
    </source>
</evidence>
<name>V7CZW6_PHAVU</name>
<dbReference type="InterPro" id="IPR042226">
    <property type="entry name" value="eFR1_2_sf"/>
</dbReference>
<dbReference type="GO" id="GO:0046872">
    <property type="term" value="F:metal ion binding"/>
    <property type="evidence" value="ECO:0007669"/>
    <property type="project" value="UniProtKB-KW"/>
</dbReference>
<dbReference type="Gene3D" id="3.30.420.60">
    <property type="entry name" value="eRF1 domain 2"/>
    <property type="match status" value="1"/>
</dbReference>
<feature type="region of interest" description="Disordered" evidence="6">
    <location>
        <begin position="47"/>
        <end position="67"/>
    </location>
</feature>
<evidence type="ECO:0000313" key="9">
    <source>
        <dbReference type="Proteomes" id="UP000000226"/>
    </source>
</evidence>
<dbReference type="InterPro" id="IPR038069">
    <property type="entry name" value="Pelota/DOM34_N"/>
</dbReference>
<dbReference type="SUPFAM" id="SSF53137">
    <property type="entry name" value="Translational machinery components"/>
    <property type="match status" value="1"/>
</dbReference>
<dbReference type="STRING" id="3885.V7CZW6"/>
<evidence type="ECO:0000256" key="1">
    <source>
        <dbReference type="ARBA" id="ARBA00001968"/>
    </source>
</evidence>
<dbReference type="FunFam" id="3.30.1330.30:FF:000008">
    <property type="entry name" value="Protein pelota homolog"/>
    <property type="match status" value="1"/>
</dbReference>
<evidence type="ECO:0000259" key="7">
    <source>
        <dbReference type="SMART" id="SM01194"/>
    </source>
</evidence>
<dbReference type="SMART" id="SM01194">
    <property type="entry name" value="eRF1_1"/>
    <property type="match status" value="1"/>
</dbReference>
<dbReference type="eggNOG" id="KOG2869">
    <property type="taxonomic scope" value="Eukaryota"/>
</dbReference>
<protein>
    <recommendedName>
        <fullName evidence="7">eRF1/Pelota-like N-terminal domain-containing protein</fullName>
    </recommendedName>
</protein>
<dbReference type="OrthoDB" id="10249111at2759"/>
<gene>
    <name evidence="8" type="ORF">PHAVU_001G183700g</name>
</gene>
<dbReference type="GO" id="GO:0070966">
    <property type="term" value="P:nuclear-transcribed mRNA catabolic process, no-go decay"/>
    <property type="evidence" value="ECO:0007669"/>
    <property type="project" value="InterPro"/>
</dbReference>
<sequence length="451" mass="50818">MDCLYGERNKLMPISLLIPFHASKNKTKYTNLDITRSKTLIPLQFQPQQRRYSTGRREEKEENTTSFPPLSSCIIHTYSTMKILHKDFALNQAGTVKLTAEEPDDVWVLYNLILPGDVVSADTTRKVHLDSSSKKNTASRIKLTLNLKVTSRDFHKDSSTLRLHGRNLHSNQHVAAGSFHTLSLEPHKQFLLRKNLWENDALQTLKDTAQKEHSKSNSTSIPDLAVVLFHPHHAEIHLIAEGATAHCTKVESSPNSRKNGKVSSSVFFRRVLAALVRVVDFKVLRSVVVTSEEFRKFAVSEARKLKIRWIEDNKTRVVVVEDGDCLEKVLSDPTVTELVKDSRIGAFRDLWEMVCNDSGRACYGSEEVERAKEMRAIETLLITDDLFRNEEVGTRQRYAGLVKSVKDGGGKALVFSPMHVSAHQLAQLTGVAAILRFPLPDLELQDGNCVK</sequence>
<dbReference type="GO" id="GO:0005737">
    <property type="term" value="C:cytoplasm"/>
    <property type="evidence" value="ECO:0007669"/>
    <property type="project" value="UniProtKB-SubCell"/>
</dbReference>
<dbReference type="Gene3D" id="3.30.1330.30">
    <property type="match status" value="1"/>
</dbReference>
<evidence type="ECO:0000256" key="4">
    <source>
        <dbReference type="ARBA" id="ARBA00022490"/>
    </source>
</evidence>
<dbReference type="Proteomes" id="UP000000226">
    <property type="component" value="Chromosome 1"/>
</dbReference>
<dbReference type="PANTHER" id="PTHR10853">
    <property type="entry name" value="PELOTA"/>
    <property type="match status" value="1"/>
</dbReference>